<dbReference type="Gene3D" id="3.40.640.10">
    <property type="entry name" value="Type I PLP-dependent aspartate aminotransferase-like (Major domain)"/>
    <property type="match status" value="1"/>
</dbReference>
<dbReference type="InterPro" id="IPR006311">
    <property type="entry name" value="TAT_signal"/>
</dbReference>
<dbReference type="Proteomes" id="UP000715095">
    <property type="component" value="Unassembled WGS sequence"/>
</dbReference>
<proteinExistence type="inferred from homology"/>
<dbReference type="Gene3D" id="3.90.1150.10">
    <property type="entry name" value="Aspartate Aminotransferase, domain 1"/>
    <property type="match status" value="1"/>
</dbReference>
<dbReference type="InterPro" id="IPR050106">
    <property type="entry name" value="HistidinolP_aminotransfase"/>
</dbReference>
<name>A0ABS2DS63_9BURK</name>
<evidence type="ECO:0000256" key="1">
    <source>
        <dbReference type="ARBA" id="ARBA00007970"/>
    </source>
</evidence>
<feature type="chain" id="PRO_5046070643" evidence="5">
    <location>
        <begin position="29"/>
        <end position="375"/>
    </location>
</feature>
<keyword evidence="8" id="KW-1185">Reference proteome</keyword>
<keyword evidence="5" id="KW-0732">Signal</keyword>
<dbReference type="InterPro" id="IPR004839">
    <property type="entry name" value="Aminotransferase_I/II_large"/>
</dbReference>
<feature type="signal peptide" evidence="5">
    <location>
        <begin position="1"/>
        <end position="28"/>
    </location>
</feature>
<dbReference type="SUPFAM" id="SSF53383">
    <property type="entry name" value="PLP-dependent transferases"/>
    <property type="match status" value="1"/>
</dbReference>
<organism evidence="7 8">
    <name type="scientific">Sutterella massiliensis</name>
    <dbReference type="NCBI Taxonomy" id="1816689"/>
    <lineage>
        <taxon>Bacteria</taxon>
        <taxon>Pseudomonadati</taxon>
        <taxon>Pseudomonadota</taxon>
        <taxon>Betaproteobacteria</taxon>
        <taxon>Burkholderiales</taxon>
        <taxon>Sutterellaceae</taxon>
        <taxon>Sutterella</taxon>
    </lineage>
</organism>
<dbReference type="PANTHER" id="PTHR43643:SF3">
    <property type="entry name" value="HISTIDINOL-PHOSPHATE AMINOTRANSFERASE"/>
    <property type="match status" value="1"/>
</dbReference>
<reference evidence="7 8" key="1">
    <citation type="journal article" date="2021" name="Sci. Rep.">
        <title>The distribution of antibiotic resistance genes in chicken gut microbiota commensals.</title>
        <authorList>
            <person name="Juricova H."/>
            <person name="Matiasovicova J."/>
            <person name="Kubasova T."/>
            <person name="Cejkova D."/>
            <person name="Rychlik I."/>
        </authorList>
    </citation>
    <scope>NUCLEOTIDE SEQUENCE [LARGE SCALE GENOMIC DNA]</scope>
    <source>
        <strain evidence="7 8">An829</strain>
    </source>
</reference>
<evidence type="ECO:0000259" key="6">
    <source>
        <dbReference type="Pfam" id="PF00155"/>
    </source>
</evidence>
<dbReference type="InterPro" id="IPR015421">
    <property type="entry name" value="PyrdxlP-dep_Trfase_major"/>
</dbReference>
<dbReference type="InterPro" id="IPR015422">
    <property type="entry name" value="PyrdxlP-dep_Trfase_small"/>
</dbReference>
<gene>
    <name evidence="7" type="ORF">H6A60_06750</name>
</gene>
<dbReference type="Pfam" id="PF00155">
    <property type="entry name" value="Aminotran_1_2"/>
    <property type="match status" value="1"/>
</dbReference>
<dbReference type="PROSITE" id="PS51318">
    <property type="entry name" value="TAT"/>
    <property type="match status" value="1"/>
</dbReference>
<sequence length="375" mass="40774">MNISRRTLISAALGTAAAAAAPARMANAAPAPSAPANGPIIASFNENPLGLSQKAREAVAASAANCNRYPFVRVETLRKACADFIGGKPENITLSQGSAEAIRASIEAFNEPGVQLVIPELTYSDGEMCAVRNKMKVTKVKMGPNWSIDIDAMKAAVKAHKGKSIVYFVNPNNPTGTIVDSKPLNDWIRAEPGVLFLVDEAYGEFVEDKRFVSTATLVAEGLKNVIVLKTFSKLFGMAGLRLGYAYAHPETAKRVHEHIAYDIFMNVPAIEAALAELNDQEFIALSKNTNKEAKKVLVDVLDELKLEHLPSETNFVFFNLKAPLAAFADRMKAEGILVGRPFPPADGWCRLSLAMPDDMRRIAAVMRDFRKKGWV</sequence>
<evidence type="ECO:0000256" key="5">
    <source>
        <dbReference type="SAM" id="SignalP"/>
    </source>
</evidence>
<keyword evidence="4" id="KW-0663">Pyridoxal phosphate</keyword>
<comment type="similarity">
    <text evidence="1">Belongs to the class-II pyridoxal-phosphate-dependent aminotransferase family. Histidinol-phosphate aminotransferase subfamily.</text>
</comment>
<evidence type="ECO:0000313" key="8">
    <source>
        <dbReference type="Proteomes" id="UP000715095"/>
    </source>
</evidence>
<dbReference type="EMBL" id="JACJJC010000009">
    <property type="protein sequence ID" value="MBM6704180.1"/>
    <property type="molecule type" value="Genomic_DNA"/>
</dbReference>
<keyword evidence="3" id="KW-0808">Transferase</keyword>
<evidence type="ECO:0000256" key="4">
    <source>
        <dbReference type="ARBA" id="ARBA00022898"/>
    </source>
</evidence>
<dbReference type="InterPro" id="IPR015424">
    <property type="entry name" value="PyrdxlP-dep_Trfase"/>
</dbReference>
<dbReference type="PANTHER" id="PTHR43643">
    <property type="entry name" value="HISTIDINOL-PHOSPHATE AMINOTRANSFERASE 2"/>
    <property type="match status" value="1"/>
</dbReference>
<dbReference type="CDD" id="cd00609">
    <property type="entry name" value="AAT_like"/>
    <property type="match status" value="1"/>
</dbReference>
<accession>A0ABS2DS63</accession>
<evidence type="ECO:0000256" key="2">
    <source>
        <dbReference type="ARBA" id="ARBA00022576"/>
    </source>
</evidence>
<evidence type="ECO:0000256" key="3">
    <source>
        <dbReference type="ARBA" id="ARBA00022679"/>
    </source>
</evidence>
<keyword evidence="2 7" id="KW-0032">Aminotransferase</keyword>
<feature type="domain" description="Aminotransferase class I/classII large" evidence="6">
    <location>
        <begin position="45"/>
        <end position="363"/>
    </location>
</feature>
<dbReference type="GO" id="GO:0008483">
    <property type="term" value="F:transaminase activity"/>
    <property type="evidence" value="ECO:0007669"/>
    <property type="project" value="UniProtKB-KW"/>
</dbReference>
<dbReference type="RefSeq" id="WP_205102653.1">
    <property type="nucleotide sequence ID" value="NZ_JACJJC010000009.1"/>
</dbReference>
<comment type="caution">
    <text evidence="7">The sequence shown here is derived from an EMBL/GenBank/DDBJ whole genome shotgun (WGS) entry which is preliminary data.</text>
</comment>
<protein>
    <submittedName>
        <fullName evidence="7">Histidinol-phosphate aminotransferase family protein</fullName>
    </submittedName>
</protein>
<evidence type="ECO:0000313" key="7">
    <source>
        <dbReference type="EMBL" id="MBM6704180.1"/>
    </source>
</evidence>